<name>A0A0H2RNS2_9AGAM</name>
<keyword evidence="3" id="KW-1185">Reference proteome</keyword>
<dbReference type="InParanoid" id="A0A0H2RNS2"/>
<dbReference type="AlphaFoldDB" id="A0A0H2RNS2"/>
<evidence type="ECO:0000313" key="2">
    <source>
        <dbReference type="EMBL" id="KLO13620.1"/>
    </source>
</evidence>
<feature type="compositionally biased region" description="Acidic residues" evidence="1">
    <location>
        <begin position="66"/>
        <end position="75"/>
    </location>
</feature>
<evidence type="ECO:0000313" key="3">
    <source>
        <dbReference type="Proteomes" id="UP000053477"/>
    </source>
</evidence>
<organism evidence="2 3">
    <name type="scientific">Schizopora paradoxa</name>
    <dbReference type="NCBI Taxonomy" id="27342"/>
    <lineage>
        <taxon>Eukaryota</taxon>
        <taxon>Fungi</taxon>
        <taxon>Dikarya</taxon>
        <taxon>Basidiomycota</taxon>
        <taxon>Agaricomycotina</taxon>
        <taxon>Agaricomycetes</taxon>
        <taxon>Hymenochaetales</taxon>
        <taxon>Schizoporaceae</taxon>
        <taxon>Schizopora</taxon>
    </lineage>
</organism>
<evidence type="ECO:0000256" key="1">
    <source>
        <dbReference type="SAM" id="MobiDB-lite"/>
    </source>
</evidence>
<accession>A0A0H2RNS2</accession>
<protein>
    <submittedName>
        <fullName evidence="2">Uncharacterized protein</fullName>
    </submittedName>
</protein>
<reference evidence="2 3" key="1">
    <citation type="submission" date="2015-04" db="EMBL/GenBank/DDBJ databases">
        <title>Complete genome sequence of Schizopora paradoxa KUC8140, a cosmopolitan wood degrader in East Asia.</title>
        <authorList>
            <consortium name="DOE Joint Genome Institute"/>
            <person name="Min B."/>
            <person name="Park H."/>
            <person name="Jang Y."/>
            <person name="Kim J.-J."/>
            <person name="Kim K.H."/>
            <person name="Pangilinan J."/>
            <person name="Lipzen A."/>
            <person name="Riley R."/>
            <person name="Grigoriev I.V."/>
            <person name="Spatafora J.W."/>
            <person name="Choi I.-G."/>
        </authorList>
    </citation>
    <scope>NUCLEOTIDE SEQUENCE [LARGE SCALE GENOMIC DNA]</scope>
    <source>
        <strain evidence="2 3">KUC8140</strain>
    </source>
</reference>
<proteinExistence type="predicted"/>
<gene>
    <name evidence="2" type="ORF">SCHPADRAFT_889842</name>
</gene>
<feature type="region of interest" description="Disordered" evidence="1">
    <location>
        <begin position="48"/>
        <end position="79"/>
    </location>
</feature>
<dbReference type="EMBL" id="KQ085956">
    <property type="protein sequence ID" value="KLO13620.1"/>
    <property type="molecule type" value="Genomic_DNA"/>
</dbReference>
<dbReference type="Proteomes" id="UP000053477">
    <property type="component" value="Unassembled WGS sequence"/>
</dbReference>
<sequence length="163" mass="18652">MCKGIYSGICMLPATGLAHYSNTRKKEVILEICDRNLKLLVAREKDKKTASKGKKRTREDDIPIVIEDDDNDEPDPNAPIPDSYSWEYNNLCDHLEGCKKKLDGYKFCIPDQYGGCRPISLKLMTMWAKLMVKQPDIVMITKAPNIPEFDFIRTKKRRQAASP</sequence>